<comment type="subcellular location">
    <subcellularLocation>
        <location evidence="1">Cytoplasm</location>
    </subcellularLocation>
</comment>
<dbReference type="GO" id="GO:0016423">
    <property type="term" value="F:tRNA (guanine) methyltransferase activity"/>
    <property type="evidence" value="ECO:0007669"/>
    <property type="project" value="TreeGrafter"/>
</dbReference>
<dbReference type="PANTHER" id="PTHR14911">
    <property type="entry name" value="THUMP DOMAIN-CONTAINING"/>
    <property type="match status" value="1"/>
</dbReference>
<feature type="domain" description="THUMP" evidence="3">
    <location>
        <begin position="209"/>
        <end position="262"/>
    </location>
</feature>
<evidence type="ECO:0000256" key="1">
    <source>
        <dbReference type="ARBA" id="ARBA00004496"/>
    </source>
</evidence>
<keyword evidence="5" id="KW-1185">Reference proteome</keyword>
<accession>A0A1Z5JXV2</accession>
<reference evidence="4 5" key="1">
    <citation type="journal article" date="2015" name="Plant Cell">
        <title>Oil accumulation by the oleaginous diatom Fistulifera solaris as revealed by the genome and transcriptome.</title>
        <authorList>
            <person name="Tanaka T."/>
            <person name="Maeda Y."/>
            <person name="Veluchamy A."/>
            <person name="Tanaka M."/>
            <person name="Abida H."/>
            <person name="Marechal E."/>
            <person name="Bowler C."/>
            <person name="Muto M."/>
            <person name="Sunaga Y."/>
            <person name="Tanaka M."/>
            <person name="Yoshino T."/>
            <person name="Taniguchi T."/>
            <person name="Fukuda Y."/>
            <person name="Nemoto M."/>
            <person name="Matsumoto M."/>
            <person name="Wong P.S."/>
            <person name="Aburatani S."/>
            <person name="Fujibuchi W."/>
        </authorList>
    </citation>
    <scope>NUCLEOTIDE SEQUENCE [LARGE SCALE GENOMIC DNA]</scope>
    <source>
        <strain evidence="4 5">JPCC DA0580</strain>
    </source>
</reference>
<protein>
    <recommendedName>
        <fullName evidence="3">THUMP domain-containing protein</fullName>
    </recommendedName>
</protein>
<dbReference type="SUPFAM" id="SSF143437">
    <property type="entry name" value="THUMP domain-like"/>
    <property type="match status" value="1"/>
</dbReference>
<evidence type="ECO:0000313" key="5">
    <source>
        <dbReference type="Proteomes" id="UP000198406"/>
    </source>
</evidence>
<evidence type="ECO:0000313" key="4">
    <source>
        <dbReference type="EMBL" id="GAX18591.1"/>
    </source>
</evidence>
<evidence type="ECO:0000256" key="2">
    <source>
        <dbReference type="ARBA" id="ARBA00022694"/>
    </source>
</evidence>
<name>A0A1Z5JXV2_FISSO</name>
<dbReference type="SUPFAM" id="SSF53335">
    <property type="entry name" value="S-adenosyl-L-methionine-dependent methyltransferases"/>
    <property type="match status" value="1"/>
</dbReference>
<dbReference type="AlphaFoldDB" id="A0A1Z5JXV2"/>
<gene>
    <name evidence="4" type="ORF">FisN_10Hh203</name>
</gene>
<dbReference type="Proteomes" id="UP000198406">
    <property type="component" value="Unassembled WGS sequence"/>
</dbReference>
<dbReference type="InterPro" id="IPR029063">
    <property type="entry name" value="SAM-dependent_MTases_sf"/>
</dbReference>
<dbReference type="GO" id="GO:0030488">
    <property type="term" value="P:tRNA methylation"/>
    <property type="evidence" value="ECO:0007669"/>
    <property type="project" value="TreeGrafter"/>
</dbReference>
<keyword evidence="2" id="KW-0819">tRNA processing</keyword>
<evidence type="ECO:0000259" key="3">
    <source>
        <dbReference type="Pfam" id="PF02926"/>
    </source>
</evidence>
<dbReference type="Pfam" id="PF02926">
    <property type="entry name" value="THUMP"/>
    <property type="match status" value="1"/>
</dbReference>
<dbReference type="OrthoDB" id="47730at2759"/>
<proteinExistence type="predicted"/>
<dbReference type="InterPro" id="IPR004114">
    <property type="entry name" value="THUMP_dom"/>
</dbReference>
<dbReference type="InParanoid" id="A0A1Z5JXV2"/>
<dbReference type="Gene3D" id="3.40.50.150">
    <property type="entry name" value="Vaccinia Virus protein VP39"/>
    <property type="match status" value="1"/>
</dbReference>
<dbReference type="GO" id="GO:0005737">
    <property type="term" value="C:cytoplasm"/>
    <property type="evidence" value="ECO:0007669"/>
    <property type="project" value="UniProtKB-SubCell"/>
</dbReference>
<dbReference type="EMBL" id="BDSP01000131">
    <property type="protein sequence ID" value="GAX18591.1"/>
    <property type="molecule type" value="Genomic_DNA"/>
</dbReference>
<dbReference type="PANTHER" id="PTHR14911:SF13">
    <property type="entry name" value="TRNA (GUANINE(6)-N2)-METHYLTRANSFERASE THUMP3"/>
    <property type="match status" value="1"/>
</dbReference>
<sequence length="405" mass="44925">MDLPSSTADSTTECACQYMTLVPRGLHFAITEWVQQRIPLHQSIWVSESEAYSHDDLTQESTSWRKHSVAVPIGTVHSQTKSDISIGYNSHRAVIWTKPGQHSYMWWQFATAEPASDVPNLRALGPVTALVGSWKLSPFPQRRIATLSEMAEAIHFCLRSDSYRKQQFPSALRIWRQVALSNWKSVSERVRDDSLFVDDLWLASTNTDNPGLKFRISCVRPDDPNYTRRDLIMAVANDLVPSSWTVDLKHYDVEIVLFLKEDDTDPCSHHFAVALALHPYQYLGCHSFSSGIVPPDVAPPYMTLTGIVRLRPSTAQLLLHLVGLKSGAVVLDPCVGIGTIAHECAYLKYVGLGGDIVLTPSLLGPQATTYSASIQNEQQRIAATLIAWDAANLPIRTAVATFGAE</sequence>
<dbReference type="GO" id="GO:0003723">
    <property type="term" value="F:RNA binding"/>
    <property type="evidence" value="ECO:0007669"/>
    <property type="project" value="InterPro"/>
</dbReference>
<comment type="caution">
    <text evidence="4">The sequence shown here is derived from an EMBL/GenBank/DDBJ whole genome shotgun (WGS) entry which is preliminary data.</text>
</comment>
<organism evidence="4 5">
    <name type="scientific">Fistulifera solaris</name>
    <name type="common">Oleaginous diatom</name>
    <dbReference type="NCBI Taxonomy" id="1519565"/>
    <lineage>
        <taxon>Eukaryota</taxon>
        <taxon>Sar</taxon>
        <taxon>Stramenopiles</taxon>
        <taxon>Ochrophyta</taxon>
        <taxon>Bacillariophyta</taxon>
        <taxon>Bacillariophyceae</taxon>
        <taxon>Bacillariophycidae</taxon>
        <taxon>Naviculales</taxon>
        <taxon>Naviculaceae</taxon>
        <taxon>Fistulifera</taxon>
    </lineage>
</organism>